<dbReference type="InterPro" id="IPR003718">
    <property type="entry name" value="OsmC/Ohr_fam"/>
</dbReference>
<keyword evidence="3" id="KW-1185">Reference proteome</keyword>
<evidence type="ECO:0000256" key="1">
    <source>
        <dbReference type="ARBA" id="ARBA00007378"/>
    </source>
</evidence>
<protein>
    <submittedName>
        <fullName evidence="2">Organic hydroperoxide resistance protein</fullName>
    </submittedName>
</protein>
<sequence length="140" mass="14758">MAEKILTTSATVQGGREGHVKSDTGVIDLNLSMPKGKDLPTDATNPEQLFAAGYAACFDGALNLMASNAKKDISSTLTSSVSLIKDPDDGGFMIGVHLKAEIEGVSQEEAEDLVDKAHDFCPYSKATRGNIDVTLEVVAK</sequence>
<dbReference type="Gene3D" id="2.20.25.10">
    <property type="match status" value="1"/>
</dbReference>
<gene>
    <name evidence="2" type="primary">ohrB</name>
    <name evidence="2" type="ORF">BBEV_1611</name>
</gene>
<dbReference type="InterPro" id="IPR019953">
    <property type="entry name" value="OHR"/>
</dbReference>
<dbReference type="GO" id="GO:0006979">
    <property type="term" value="P:response to oxidative stress"/>
    <property type="evidence" value="ECO:0007669"/>
    <property type="project" value="InterPro"/>
</dbReference>
<dbReference type="InterPro" id="IPR015946">
    <property type="entry name" value="KH_dom-like_a/b"/>
</dbReference>
<dbReference type="PANTHER" id="PTHR33797:SF2">
    <property type="entry name" value="ORGANIC HYDROPEROXIDE RESISTANCE PROTEIN-LIKE"/>
    <property type="match status" value="1"/>
</dbReference>
<organism evidence="2 3">
    <name type="scientific">Salisediminibacterium beveridgei</name>
    <dbReference type="NCBI Taxonomy" id="632773"/>
    <lineage>
        <taxon>Bacteria</taxon>
        <taxon>Bacillati</taxon>
        <taxon>Bacillota</taxon>
        <taxon>Bacilli</taxon>
        <taxon>Bacillales</taxon>
        <taxon>Bacillaceae</taxon>
        <taxon>Salisediminibacterium</taxon>
    </lineage>
</organism>
<dbReference type="PATRIC" id="fig|632773.3.peg.1694"/>
<dbReference type="Pfam" id="PF02566">
    <property type="entry name" value="OsmC"/>
    <property type="match status" value="1"/>
</dbReference>
<dbReference type="STRING" id="632773.BBEV_1611"/>
<evidence type="ECO:0000313" key="3">
    <source>
        <dbReference type="Proteomes" id="UP000094463"/>
    </source>
</evidence>
<dbReference type="KEGG" id="bbev:BBEV_1611"/>
<dbReference type="NCBIfam" id="TIGR03561">
    <property type="entry name" value="organ_hyd_perox"/>
    <property type="match status" value="1"/>
</dbReference>
<dbReference type="OrthoDB" id="9797508at2"/>
<comment type="similarity">
    <text evidence="1">Belongs to the OsmC/Ohr family.</text>
</comment>
<dbReference type="AlphaFoldDB" id="A0A1D7QVE1"/>
<accession>A0A1D7QVE1</accession>
<evidence type="ECO:0000313" key="2">
    <source>
        <dbReference type="EMBL" id="AOM82972.1"/>
    </source>
</evidence>
<dbReference type="Gene3D" id="3.30.300.20">
    <property type="match status" value="1"/>
</dbReference>
<dbReference type="InterPro" id="IPR036102">
    <property type="entry name" value="OsmC/Ohrsf"/>
</dbReference>
<name>A0A1D7QVE1_9BACI</name>
<dbReference type="RefSeq" id="WP_069365001.1">
    <property type="nucleotide sequence ID" value="NZ_CP012502.1"/>
</dbReference>
<dbReference type="Proteomes" id="UP000094463">
    <property type="component" value="Chromosome"/>
</dbReference>
<dbReference type="EMBL" id="CP012502">
    <property type="protein sequence ID" value="AOM82972.1"/>
    <property type="molecule type" value="Genomic_DNA"/>
</dbReference>
<dbReference type="SUPFAM" id="SSF82784">
    <property type="entry name" value="OsmC-like"/>
    <property type="match status" value="1"/>
</dbReference>
<proteinExistence type="inferred from homology"/>
<dbReference type="PANTHER" id="PTHR33797">
    <property type="entry name" value="ORGANIC HYDROPEROXIDE RESISTANCE PROTEIN-LIKE"/>
    <property type="match status" value="1"/>
</dbReference>
<reference evidence="2 3" key="1">
    <citation type="submission" date="2015-08" db="EMBL/GenBank/DDBJ databases">
        <title>The complete genome sequence of Bacillus beveridgei MLTeJB.</title>
        <authorList>
            <person name="Hanson T.E."/>
            <person name="Mesa C."/>
            <person name="Basesman S.M."/>
            <person name="Oremland R.S."/>
        </authorList>
    </citation>
    <scope>NUCLEOTIDE SEQUENCE [LARGE SCALE GENOMIC DNA]</scope>
    <source>
        <strain evidence="2 3">MLTeJB</strain>
    </source>
</reference>